<dbReference type="GO" id="GO:0004089">
    <property type="term" value="F:carbonate dehydratase activity"/>
    <property type="evidence" value="ECO:0007669"/>
    <property type="project" value="UniProtKB-UniRule"/>
</dbReference>
<evidence type="ECO:0000256" key="7">
    <source>
        <dbReference type="ARBA" id="ARBA00048348"/>
    </source>
</evidence>
<dbReference type="InterPro" id="IPR018338">
    <property type="entry name" value="Carbonic_anhydrase_a-class_CS"/>
</dbReference>
<reference evidence="10" key="2">
    <citation type="submission" date="2025-09" db="UniProtKB">
        <authorList>
            <consortium name="Ensembl"/>
        </authorList>
    </citation>
    <scope>IDENTIFICATION</scope>
</reference>
<comment type="function">
    <text evidence="8">Reversible hydration of carbon dioxide.</text>
</comment>
<keyword evidence="4 8" id="KW-0479">Metal-binding</keyword>
<protein>
    <recommendedName>
        <fullName evidence="3 8">Carbonic anhydrase</fullName>
        <ecNumber evidence="3 8">4.2.1.1</ecNumber>
    </recommendedName>
</protein>
<evidence type="ECO:0000256" key="8">
    <source>
        <dbReference type="RuleBase" id="RU367011"/>
    </source>
</evidence>
<dbReference type="PANTHER" id="PTHR18952:SF120">
    <property type="entry name" value="CARBONIC ANHYDRASE 2"/>
    <property type="match status" value="1"/>
</dbReference>
<evidence type="ECO:0000256" key="3">
    <source>
        <dbReference type="ARBA" id="ARBA00012925"/>
    </source>
</evidence>
<comment type="cofactor">
    <cofactor evidence="1 8">
        <name>Zn(2+)</name>
        <dbReference type="ChEBI" id="CHEBI:29105"/>
    </cofactor>
</comment>
<evidence type="ECO:0000256" key="1">
    <source>
        <dbReference type="ARBA" id="ARBA00001947"/>
    </source>
</evidence>
<dbReference type="SUPFAM" id="SSF51069">
    <property type="entry name" value="Carbonic anhydrase"/>
    <property type="match status" value="1"/>
</dbReference>
<dbReference type="Proteomes" id="UP000694569">
    <property type="component" value="Unplaced"/>
</dbReference>
<accession>A0A8C5WI84</accession>
<comment type="catalytic activity">
    <reaction evidence="7 8">
        <text>hydrogencarbonate + H(+) = CO2 + H2O</text>
        <dbReference type="Rhea" id="RHEA:10748"/>
        <dbReference type="ChEBI" id="CHEBI:15377"/>
        <dbReference type="ChEBI" id="CHEBI:15378"/>
        <dbReference type="ChEBI" id="CHEBI:16526"/>
        <dbReference type="ChEBI" id="CHEBI:17544"/>
        <dbReference type="EC" id="4.2.1.1"/>
    </reaction>
</comment>
<dbReference type="PANTHER" id="PTHR18952">
    <property type="entry name" value="CARBONIC ANHYDRASE"/>
    <property type="match status" value="1"/>
</dbReference>
<dbReference type="GO" id="GO:0005737">
    <property type="term" value="C:cytoplasm"/>
    <property type="evidence" value="ECO:0007669"/>
    <property type="project" value="TreeGrafter"/>
</dbReference>
<dbReference type="PROSITE" id="PS00162">
    <property type="entry name" value="ALPHA_CA_1"/>
    <property type="match status" value="1"/>
</dbReference>
<dbReference type="EC" id="4.2.1.1" evidence="3 8"/>
<reference evidence="10" key="1">
    <citation type="submission" date="2025-08" db="UniProtKB">
        <authorList>
            <consortium name="Ensembl"/>
        </authorList>
    </citation>
    <scope>IDENTIFICATION</scope>
</reference>
<evidence type="ECO:0000256" key="2">
    <source>
        <dbReference type="ARBA" id="ARBA00010718"/>
    </source>
</evidence>
<keyword evidence="6 8" id="KW-0456">Lyase</keyword>
<name>A0A8C5WI84_9ANUR</name>
<dbReference type="SMART" id="SM01057">
    <property type="entry name" value="Carb_anhydrase"/>
    <property type="match status" value="1"/>
</dbReference>
<dbReference type="PROSITE" id="PS51144">
    <property type="entry name" value="ALPHA_CA_2"/>
    <property type="match status" value="1"/>
</dbReference>
<evidence type="ECO:0000313" key="11">
    <source>
        <dbReference type="Proteomes" id="UP000694569"/>
    </source>
</evidence>
<comment type="similarity">
    <text evidence="2 8">Belongs to the alpha-carbonic anhydrase family.</text>
</comment>
<dbReference type="InterPro" id="IPR001148">
    <property type="entry name" value="CA_dom"/>
</dbReference>
<evidence type="ECO:0000313" key="10">
    <source>
        <dbReference type="Ensembl" id="ENSLLEP00000040272.1"/>
    </source>
</evidence>
<dbReference type="AlphaFoldDB" id="A0A8C5WI84"/>
<dbReference type="Pfam" id="PF00194">
    <property type="entry name" value="Carb_anhydrase"/>
    <property type="match status" value="1"/>
</dbReference>
<evidence type="ECO:0000259" key="9">
    <source>
        <dbReference type="PROSITE" id="PS51144"/>
    </source>
</evidence>
<keyword evidence="5 8" id="KW-0862">Zinc</keyword>
<dbReference type="Ensembl" id="ENSLLET00000041905.1">
    <property type="protein sequence ID" value="ENSLLEP00000040272.1"/>
    <property type="gene ID" value="ENSLLEG00000025354.1"/>
</dbReference>
<dbReference type="InterPro" id="IPR036398">
    <property type="entry name" value="CA_dom_sf"/>
</dbReference>
<dbReference type="GO" id="GO:0008270">
    <property type="term" value="F:zinc ion binding"/>
    <property type="evidence" value="ECO:0007669"/>
    <property type="project" value="UniProtKB-UniRule"/>
</dbReference>
<sequence length="230" mass="26486">QFVCSLSSDDCHTHQSPINIWTKMALYDPFLKPLKIQYDPTTSRKIVNLGHCFNVEFDDTSDMSVLSDGPLNSRYRLRQFHFHWGSSDKDGSEHVIDGNVYPAELHIVYWNSQKYESFEEAAKHPDGLAVIGVLLKIGEANPVLQTIIEHLDDVKTKGKEHSFTKYNLARLLPNDLDYWTYHGSLTTEPYFECVTWIVLQRFSRPKFAYMNRSASYSREACASILVPVFL</sequence>
<evidence type="ECO:0000256" key="4">
    <source>
        <dbReference type="ARBA" id="ARBA00022723"/>
    </source>
</evidence>
<feature type="domain" description="Alpha-carbonic anhydrase" evidence="9">
    <location>
        <begin position="1"/>
        <end position="230"/>
    </location>
</feature>
<dbReference type="GeneTree" id="ENSGT00940000160659"/>
<keyword evidence="11" id="KW-1185">Reference proteome</keyword>
<evidence type="ECO:0000256" key="5">
    <source>
        <dbReference type="ARBA" id="ARBA00022833"/>
    </source>
</evidence>
<proteinExistence type="inferred from homology"/>
<evidence type="ECO:0000256" key="6">
    <source>
        <dbReference type="ARBA" id="ARBA00023239"/>
    </source>
</evidence>
<dbReference type="InterPro" id="IPR023561">
    <property type="entry name" value="Carbonic_anhydrase_a-class"/>
</dbReference>
<organism evidence="10 11">
    <name type="scientific">Leptobrachium leishanense</name>
    <name type="common">Leishan spiny toad</name>
    <dbReference type="NCBI Taxonomy" id="445787"/>
    <lineage>
        <taxon>Eukaryota</taxon>
        <taxon>Metazoa</taxon>
        <taxon>Chordata</taxon>
        <taxon>Craniata</taxon>
        <taxon>Vertebrata</taxon>
        <taxon>Euteleostomi</taxon>
        <taxon>Amphibia</taxon>
        <taxon>Batrachia</taxon>
        <taxon>Anura</taxon>
        <taxon>Pelobatoidea</taxon>
        <taxon>Megophryidae</taxon>
        <taxon>Leptobrachium</taxon>
    </lineage>
</organism>
<dbReference type="Gene3D" id="3.10.200.10">
    <property type="entry name" value="Alpha carbonic anhydrase"/>
    <property type="match status" value="1"/>
</dbReference>